<dbReference type="FunFam" id="1.20.5.5270:FF:000001">
    <property type="entry name" value="Lon protease homolog, mitochondrial"/>
    <property type="match status" value="1"/>
</dbReference>
<dbReference type="Gene3D" id="3.40.50.300">
    <property type="entry name" value="P-loop containing nucleotide triphosphate hydrolases"/>
    <property type="match status" value="1"/>
</dbReference>
<dbReference type="NCBIfam" id="TIGR00763">
    <property type="entry name" value="lon"/>
    <property type="match status" value="1"/>
</dbReference>
<dbReference type="SUPFAM" id="SSF52540">
    <property type="entry name" value="P-loop containing nucleoside triphosphate hydrolases"/>
    <property type="match status" value="1"/>
</dbReference>
<dbReference type="CDD" id="cd19500">
    <property type="entry name" value="RecA-like_Lon"/>
    <property type="match status" value="1"/>
</dbReference>
<dbReference type="GO" id="GO:0043565">
    <property type="term" value="F:sequence-specific DNA binding"/>
    <property type="evidence" value="ECO:0007669"/>
    <property type="project" value="UniProtKB-UniRule"/>
</dbReference>
<evidence type="ECO:0000256" key="9">
    <source>
        <dbReference type="ARBA" id="ARBA00050665"/>
    </source>
</evidence>
<dbReference type="PANTHER" id="PTHR43718">
    <property type="entry name" value="LON PROTEASE"/>
    <property type="match status" value="1"/>
</dbReference>
<dbReference type="InterPro" id="IPR020568">
    <property type="entry name" value="Ribosomal_Su5_D2-typ_SF"/>
</dbReference>
<comment type="similarity">
    <text evidence="10 11 12">Belongs to the peptidase S16 family.</text>
</comment>
<dbReference type="PANTHER" id="PTHR43718:SF2">
    <property type="entry name" value="LON PROTEASE HOMOLOG, MITOCHONDRIAL"/>
    <property type="match status" value="1"/>
</dbReference>
<dbReference type="Gene3D" id="2.30.130.40">
    <property type="entry name" value="LON domain-like"/>
    <property type="match status" value="1"/>
</dbReference>
<dbReference type="SMART" id="SM00464">
    <property type="entry name" value="LON"/>
    <property type="match status" value="1"/>
</dbReference>
<dbReference type="Gene3D" id="3.30.230.10">
    <property type="match status" value="1"/>
</dbReference>
<organism evidence="16 17">
    <name type="scientific">Catenaria anguillulae PL171</name>
    <dbReference type="NCBI Taxonomy" id="765915"/>
    <lineage>
        <taxon>Eukaryota</taxon>
        <taxon>Fungi</taxon>
        <taxon>Fungi incertae sedis</taxon>
        <taxon>Blastocladiomycota</taxon>
        <taxon>Blastocladiomycetes</taxon>
        <taxon>Blastocladiales</taxon>
        <taxon>Catenariaceae</taxon>
        <taxon>Catenaria</taxon>
    </lineage>
</organism>
<keyword evidence="6 10" id="KW-0067">ATP-binding</keyword>
<evidence type="ECO:0000256" key="2">
    <source>
        <dbReference type="ARBA" id="ARBA00022670"/>
    </source>
</evidence>
<evidence type="ECO:0000313" key="17">
    <source>
        <dbReference type="Proteomes" id="UP000193411"/>
    </source>
</evidence>
<evidence type="ECO:0000256" key="3">
    <source>
        <dbReference type="ARBA" id="ARBA00022741"/>
    </source>
</evidence>
<evidence type="ECO:0000259" key="15">
    <source>
        <dbReference type="PROSITE" id="PS51787"/>
    </source>
</evidence>
<dbReference type="PROSITE" id="PS01046">
    <property type="entry name" value="LON_SER"/>
    <property type="match status" value="1"/>
</dbReference>
<keyword evidence="2 10" id="KW-0645">Protease</keyword>
<keyword evidence="17" id="KW-1185">Reference proteome</keyword>
<evidence type="ECO:0000256" key="1">
    <source>
        <dbReference type="ARBA" id="ARBA00004305"/>
    </source>
</evidence>
<dbReference type="Pfam" id="PF00004">
    <property type="entry name" value="AAA"/>
    <property type="match status" value="1"/>
</dbReference>
<dbReference type="Pfam" id="PF02190">
    <property type="entry name" value="LON_substr_bdg"/>
    <property type="match status" value="1"/>
</dbReference>
<dbReference type="GO" id="GO:0004176">
    <property type="term" value="F:ATP-dependent peptidase activity"/>
    <property type="evidence" value="ECO:0007669"/>
    <property type="project" value="UniProtKB-UniRule"/>
</dbReference>
<dbReference type="AlphaFoldDB" id="A0A1Y2HHR0"/>
<dbReference type="InterPro" id="IPR014721">
    <property type="entry name" value="Ribsml_uS5_D2-typ_fold_subgr"/>
</dbReference>
<dbReference type="GO" id="GO:0005759">
    <property type="term" value="C:mitochondrial matrix"/>
    <property type="evidence" value="ECO:0007669"/>
    <property type="project" value="UniProtKB-SubCell"/>
</dbReference>
<dbReference type="STRING" id="765915.A0A1Y2HHR0"/>
<dbReference type="PROSITE" id="PS51787">
    <property type="entry name" value="LON_N"/>
    <property type="match status" value="1"/>
</dbReference>
<dbReference type="InterPro" id="IPR004815">
    <property type="entry name" value="Lon_bac/euk-typ"/>
</dbReference>
<comment type="subunit">
    <text evidence="10">Homohexamer or homoheptamer. Organized in a ring with a central cavity.</text>
</comment>
<dbReference type="PROSITE" id="PS51786">
    <property type="entry name" value="LON_PROTEOLYTIC"/>
    <property type="match status" value="1"/>
</dbReference>
<protein>
    <recommendedName>
        <fullName evidence="10">Lon protease homolog, mitochondrial</fullName>
        <ecNumber evidence="10">3.4.21.53</ecNumber>
    </recommendedName>
</protein>
<feature type="active site" evidence="10 11">
    <location>
        <position position="909"/>
    </location>
</feature>
<dbReference type="Gene3D" id="1.10.8.60">
    <property type="match status" value="1"/>
</dbReference>
<feature type="region of interest" description="Disordered" evidence="13">
    <location>
        <begin position="172"/>
        <end position="203"/>
    </location>
</feature>
<evidence type="ECO:0000256" key="13">
    <source>
        <dbReference type="SAM" id="MobiDB-lite"/>
    </source>
</evidence>
<dbReference type="FunFam" id="3.30.230.10:FF:000015">
    <property type="entry name" value="Lon protease homolog, mitochondrial"/>
    <property type="match status" value="1"/>
</dbReference>
<dbReference type="EC" id="3.4.21.53" evidence="10"/>
<evidence type="ECO:0000256" key="5">
    <source>
        <dbReference type="ARBA" id="ARBA00022825"/>
    </source>
</evidence>
<keyword evidence="8 10" id="KW-0496">Mitochondrion</keyword>
<dbReference type="HAMAP" id="MF_03120">
    <property type="entry name" value="lonm_euk"/>
    <property type="match status" value="1"/>
</dbReference>
<dbReference type="InterPro" id="IPR008268">
    <property type="entry name" value="Peptidase_S16_AS"/>
</dbReference>
<dbReference type="InterPro" id="IPR015947">
    <property type="entry name" value="PUA-like_sf"/>
</dbReference>
<dbReference type="GO" id="GO:0070407">
    <property type="term" value="P:oxidation-dependent protein catabolic process"/>
    <property type="evidence" value="ECO:0007669"/>
    <property type="project" value="UniProtKB-UniRule"/>
</dbReference>
<dbReference type="GO" id="GO:0016887">
    <property type="term" value="F:ATP hydrolysis activity"/>
    <property type="evidence" value="ECO:0007669"/>
    <property type="project" value="UniProtKB-UniRule"/>
</dbReference>
<feature type="region of interest" description="Disordered" evidence="13">
    <location>
        <begin position="653"/>
        <end position="701"/>
    </location>
</feature>
<dbReference type="GO" id="GO:0007005">
    <property type="term" value="P:mitochondrion organization"/>
    <property type="evidence" value="ECO:0007669"/>
    <property type="project" value="TreeGrafter"/>
</dbReference>
<evidence type="ECO:0000256" key="8">
    <source>
        <dbReference type="ARBA" id="ARBA00023128"/>
    </source>
</evidence>
<keyword evidence="3 10" id="KW-0547">Nucleotide-binding</keyword>
<evidence type="ECO:0000256" key="11">
    <source>
        <dbReference type="PROSITE-ProRule" id="PRU01122"/>
    </source>
</evidence>
<reference evidence="16 17" key="1">
    <citation type="submission" date="2016-07" db="EMBL/GenBank/DDBJ databases">
        <title>Pervasive Adenine N6-methylation of Active Genes in Fungi.</title>
        <authorList>
            <consortium name="DOE Joint Genome Institute"/>
            <person name="Mondo S.J."/>
            <person name="Dannebaum R.O."/>
            <person name="Kuo R.C."/>
            <person name="Labutti K."/>
            <person name="Haridas S."/>
            <person name="Kuo A."/>
            <person name="Salamov A."/>
            <person name="Ahrendt S.R."/>
            <person name="Lipzen A."/>
            <person name="Sullivan W."/>
            <person name="Andreopoulos W.B."/>
            <person name="Clum A."/>
            <person name="Lindquist E."/>
            <person name="Daum C."/>
            <person name="Ramamoorthy G.K."/>
            <person name="Gryganskyi A."/>
            <person name="Culley D."/>
            <person name="Magnuson J.K."/>
            <person name="James T.Y."/>
            <person name="O'Malley M.A."/>
            <person name="Stajich J.E."/>
            <person name="Spatafora J.W."/>
            <person name="Visel A."/>
            <person name="Grigoriev I.V."/>
        </authorList>
    </citation>
    <scope>NUCLEOTIDE SEQUENCE [LARGE SCALE GENOMIC DNA]</scope>
    <source>
        <strain evidence="16 17">PL171</strain>
    </source>
</reference>
<dbReference type="SMART" id="SM00382">
    <property type="entry name" value="AAA"/>
    <property type="match status" value="1"/>
</dbReference>
<dbReference type="OrthoDB" id="2411602at2759"/>
<dbReference type="GO" id="GO:0034599">
    <property type="term" value="P:cellular response to oxidative stress"/>
    <property type="evidence" value="ECO:0007669"/>
    <property type="project" value="UniProtKB-UniRule"/>
</dbReference>
<evidence type="ECO:0000256" key="12">
    <source>
        <dbReference type="RuleBase" id="RU000591"/>
    </source>
</evidence>
<dbReference type="InterPro" id="IPR046336">
    <property type="entry name" value="Lon_prtase_N_sf"/>
</dbReference>
<dbReference type="InterPro" id="IPR027503">
    <property type="entry name" value="Lonm_euk"/>
</dbReference>
<dbReference type="InterPro" id="IPR003111">
    <property type="entry name" value="Lon_prtase_N"/>
</dbReference>
<comment type="function">
    <text evidence="10">ATP-dependent serine protease that mediates the selective degradation of misfolded, unassembled or oxidatively damaged polypeptides as well as certain short-lived regulatory proteins in the mitochondrial matrix. May also have a chaperone function in the assembly of inner membrane protein complexes. Participates in the regulation of mitochondrial gene expression and in the maintenance of the integrity of the mitochondrial genome. Binds to mitochondrial DNA in a site-specific manner.</text>
</comment>
<dbReference type="GO" id="GO:0051131">
    <property type="term" value="P:chaperone-mediated protein complex assembly"/>
    <property type="evidence" value="ECO:0007669"/>
    <property type="project" value="UniProtKB-UniRule"/>
</dbReference>
<feature type="active site" evidence="10 11">
    <location>
        <position position="866"/>
    </location>
</feature>
<feature type="region of interest" description="Disordered" evidence="13">
    <location>
        <begin position="968"/>
        <end position="988"/>
    </location>
</feature>
<dbReference type="InterPro" id="IPR003959">
    <property type="entry name" value="ATPase_AAA_core"/>
</dbReference>
<feature type="binding site" evidence="10">
    <location>
        <begin position="468"/>
        <end position="475"/>
    </location>
    <ligand>
        <name>ATP</name>
        <dbReference type="ChEBI" id="CHEBI:30616"/>
    </ligand>
</feature>
<dbReference type="InterPro" id="IPR008269">
    <property type="entry name" value="Lon_proteolytic"/>
</dbReference>
<dbReference type="GO" id="GO:0005524">
    <property type="term" value="F:ATP binding"/>
    <property type="evidence" value="ECO:0007669"/>
    <property type="project" value="UniProtKB-UniRule"/>
</dbReference>
<dbReference type="Proteomes" id="UP000193411">
    <property type="component" value="Unassembled WGS sequence"/>
</dbReference>
<feature type="compositionally biased region" description="Low complexity" evidence="13">
    <location>
        <begin position="172"/>
        <end position="192"/>
    </location>
</feature>
<dbReference type="SUPFAM" id="SSF54211">
    <property type="entry name" value="Ribosomal protein S5 domain 2-like"/>
    <property type="match status" value="1"/>
</dbReference>
<comment type="caution">
    <text evidence="16">The sequence shown here is derived from an EMBL/GenBank/DDBJ whole genome shotgun (WGS) entry which is preliminary data.</text>
</comment>
<dbReference type="InterPro" id="IPR027417">
    <property type="entry name" value="P-loop_NTPase"/>
</dbReference>
<proteinExistence type="inferred from homology"/>
<dbReference type="FunFam" id="1.20.58.1480:FF:000002">
    <property type="entry name" value="Lon protease homolog, mitochondrial"/>
    <property type="match status" value="1"/>
</dbReference>
<dbReference type="Gene3D" id="1.20.58.1480">
    <property type="match status" value="1"/>
</dbReference>
<feature type="domain" description="Lon proteolytic" evidence="14">
    <location>
        <begin position="774"/>
        <end position="960"/>
    </location>
</feature>
<dbReference type="GO" id="GO:0006515">
    <property type="term" value="P:protein quality control for misfolded or incompletely synthesized proteins"/>
    <property type="evidence" value="ECO:0007669"/>
    <property type="project" value="UniProtKB-UniRule"/>
</dbReference>
<evidence type="ECO:0000256" key="4">
    <source>
        <dbReference type="ARBA" id="ARBA00022801"/>
    </source>
</evidence>
<feature type="domain" description="Lon N-terminal" evidence="15">
    <location>
        <begin position="1"/>
        <end position="315"/>
    </location>
</feature>
<keyword evidence="4 10" id="KW-0378">Hydrolase</keyword>
<sequence length="988" mass="106298">MILPITRRPLFPGFYKTVVIKDPDVIAAIKELARTQQPYVTAVLLKDEEADQDRVSDLDEIYRMGVFCQITNVYHSSMPAAAAVAAGGGAGHGAGSDDGPSLTAILYPHRRVRVKGLVTSKDKVPRAVVEDPTAEKDVVVDSATRLATSVLTAPISDADAPTPLTDVASDAAAATTTTTKQPAAAQTSATPVEDPNEETSPQAYLPSKFNVSMAKTEPVFDEPYKKGNQLIRALTSEIVSVFKDIATLNPLFREQIAAFSVSQASATIFDDPSKLADFAAAVSGGSDAEELQGVLDSLVIEERLQKALYVLKKELVNAQLQSKISKEVETKIQKRQREYYLMEQLKGIKKELGLESDGKDKLIDKFKDRLEKAQIPAAVKTVIDEEMAKLGHLDPASSEFNVTRNYLDWLTCLPWGKHSSEELDVAKARVILDEDHYGLKDVKDRILEFIAVGKLKGTVEGKIICMVGPPGVGKTSIGKSIARALNREFYRFSVGGLSDVAEIKGHRRTYVGAMPGKMVQALKKVQTENPLVLIDEIDKLGKGMQGDPASALLELLDPEQNNAFLDHYLDVPLDLSKVLFVCTANVLETIPAPLLDRMEVIQLSGYVADEKAAIAERYLAPQAKHACGLAPDEGKKEAGEAAAAAAAAVDGGSEAPVAQSKDAERETVTGSDSAATADGAAVPSSGSATQADAPAPSATPVPDVQLTREAIDVLIRYYCRESGVRNLKKHIEKIYRKAAFRIVADGASEVTITPDNLKDFVGNPPFQAERLFDQPPAGVVMGLAWTAMGGSALYIESVLEAGLSRDAKPMFKTTGQLGDVMKESTAIALTYAKTFLAERFKDLAFFEHAQIHLHVPEGAQPKDGPSAGITMTTALISLATRTPVPGDIAMTGELTLTGKVLKIGGLKEKTISAKRSGVKTILFPKANAADWAELPDYIKKGLTGVPVEHYSDVFEACFGEAVKSGEFAKEAWRPGPKEEEKKKSKSEE</sequence>
<keyword evidence="5 10" id="KW-0720">Serine protease</keyword>
<dbReference type="SUPFAM" id="SSF88697">
    <property type="entry name" value="PUA domain-like"/>
    <property type="match status" value="1"/>
</dbReference>
<dbReference type="InterPro" id="IPR003593">
    <property type="entry name" value="AAA+_ATPase"/>
</dbReference>
<keyword evidence="7 10" id="KW-0238">DNA-binding</keyword>
<dbReference type="PRINTS" id="PR00830">
    <property type="entry name" value="ENDOLAPTASE"/>
</dbReference>
<evidence type="ECO:0000256" key="10">
    <source>
        <dbReference type="HAMAP-Rule" id="MF_03120"/>
    </source>
</evidence>
<dbReference type="InterPro" id="IPR027065">
    <property type="entry name" value="Lon_Prtase"/>
</dbReference>
<evidence type="ECO:0000259" key="14">
    <source>
        <dbReference type="PROSITE" id="PS51786"/>
    </source>
</evidence>
<feature type="compositionally biased region" description="Low complexity" evidence="13">
    <location>
        <begin position="669"/>
        <end position="681"/>
    </location>
</feature>
<dbReference type="EMBL" id="MCFL01000031">
    <property type="protein sequence ID" value="ORZ34106.1"/>
    <property type="molecule type" value="Genomic_DNA"/>
</dbReference>
<evidence type="ECO:0000256" key="7">
    <source>
        <dbReference type="ARBA" id="ARBA00023125"/>
    </source>
</evidence>
<accession>A0A1Y2HHR0</accession>
<dbReference type="FunFam" id="3.40.50.300:FF:000021">
    <property type="entry name" value="Lon protease homolog"/>
    <property type="match status" value="1"/>
</dbReference>
<dbReference type="GO" id="GO:0004252">
    <property type="term" value="F:serine-type endopeptidase activity"/>
    <property type="evidence" value="ECO:0007669"/>
    <property type="project" value="UniProtKB-UniRule"/>
</dbReference>
<gene>
    <name evidence="10" type="primary">PIM1</name>
    <name evidence="16" type="ORF">BCR44DRAFT_70073</name>
</gene>
<evidence type="ECO:0000313" key="16">
    <source>
        <dbReference type="EMBL" id="ORZ34106.1"/>
    </source>
</evidence>
<dbReference type="InterPro" id="IPR054594">
    <property type="entry name" value="Lon_lid"/>
</dbReference>
<dbReference type="GO" id="GO:0003697">
    <property type="term" value="F:single-stranded DNA binding"/>
    <property type="evidence" value="ECO:0007669"/>
    <property type="project" value="TreeGrafter"/>
</dbReference>
<name>A0A1Y2HHR0_9FUNG</name>
<evidence type="ECO:0000256" key="6">
    <source>
        <dbReference type="ARBA" id="ARBA00022840"/>
    </source>
</evidence>
<comment type="catalytic activity">
    <reaction evidence="9 10">
        <text>Hydrolysis of proteins in presence of ATP.</text>
        <dbReference type="EC" id="3.4.21.53"/>
    </reaction>
</comment>
<dbReference type="Pfam" id="PF05362">
    <property type="entry name" value="Lon_C"/>
    <property type="match status" value="1"/>
</dbReference>
<comment type="subcellular location">
    <subcellularLocation>
        <location evidence="1 10">Mitochondrion matrix</location>
    </subcellularLocation>
</comment>
<dbReference type="Gene3D" id="1.20.5.5270">
    <property type="match status" value="1"/>
</dbReference>
<dbReference type="Pfam" id="PF22667">
    <property type="entry name" value="Lon_lid"/>
    <property type="match status" value="1"/>
</dbReference>